<name>A0A0D3KIY8_EMIH1</name>
<accession>A0A0D3KIY8</accession>
<reference evidence="1" key="2">
    <citation type="submission" date="2024-10" db="UniProtKB">
        <authorList>
            <consortium name="EnsemblProtists"/>
        </authorList>
    </citation>
    <scope>IDENTIFICATION</scope>
</reference>
<sequence length="304" mass="33020">MAKLSTREDRWHGHKLLGLYALLHFAYRYHAFFAGADDMGFADQNGWSSAASLAPHLLLQLSGLTFSIPRRRIVTGSRIWPEYRWHALVFTLRSLVLMAIAVRYPHAETCLPPLLVVLCAMAAADTVTAWYARRGESSRTIRDLAAPAGAQYLMSATQFHATTGCLLTRGRLSVQLVSLCVIQSAAFVMTLQRRGLITHRQDLCLYAGLLGFGLAVVLDDFSARGVLPVAFTVANAAAIARLDGGANKYILWAAVGLLLPALCAPERAAARVWRVLGPASGCGLVASAWRRGHSERRLGGAKPL</sequence>
<dbReference type="PaxDb" id="2903-EOD35723"/>
<dbReference type="EnsemblProtists" id="EOD35723">
    <property type="protein sequence ID" value="EOD35723"/>
    <property type="gene ID" value="EMIHUDRAFT_252554"/>
</dbReference>
<organism evidence="1 2">
    <name type="scientific">Emiliania huxleyi (strain CCMP1516)</name>
    <dbReference type="NCBI Taxonomy" id="280463"/>
    <lineage>
        <taxon>Eukaryota</taxon>
        <taxon>Haptista</taxon>
        <taxon>Haptophyta</taxon>
        <taxon>Prymnesiophyceae</taxon>
        <taxon>Isochrysidales</taxon>
        <taxon>Noelaerhabdaceae</taxon>
        <taxon>Emiliania</taxon>
    </lineage>
</organism>
<keyword evidence="2" id="KW-1185">Reference proteome</keyword>
<dbReference type="RefSeq" id="XP_005788152.1">
    <property type="nucleotide sequence ID" value="XM_005788095.1"/>
</dbReference>
<proteinExistence type="predicted"/>
<dbReference type="Proteomes" id="UP000013827">
    <property type="component" value="Unassembled WGS sequence"/>
</dbReference>
<dbReference type="OMA" id="THNAVAM"/>
<dbReference type="HOGENOM" id="CLU_916550_0_0_1"/>
<evidence type="ECO:0000313" key="1">
    <source>
        <dbReference type="EnsemblProtists" id="EOD35723"/>
    </source>
</evidence>
<reference evidence="2" key="1">
    <citation type="journal article" date="2013" name="Nature">
        <title>Pan genome of the phytoplankton Emiliania underpins its global distribution.</title>
        <authorList>
            <person name="Read B.A."/>
            <person name="Kegel J."/>
            <person name="Klute M.J."/>
            <person name="Kuo A."/>
            <person name="Lefebvre S.C."/>
            <person name="Maumus F."/>
            <person name="Mayer C."/>
            <person name="Miller J."/>
            <person name="Monier A."/>
            <person name="Salamov A."/>
            <person name="Young J."/>
            <person name="Aguilar M."/>
            <person name="Claverie J.M."/>
            <person name="Frickenhaus S."/>
            <person name="Gonzalez K."/>
            <person name="Herman E.K."/>
            <person name="Lin Y.C."/>
            <person name="Napier J."/>
            <person name="Ogata H."/>
            <person name="Sarno A.F."/>
            <person name="Shmutz J."/>
            <person name="Schroeder D."/>
            <person name="de Vargas C."/>
            <person name="Verret F."/>
            <person name="von Dassow P."/>
            <person name="Valentin K."/>
            <person name="Van de Peer Y."/>
            <person name="Wheeler G."/>
            <person name="Dacks J.B."/>
            <person name="Delwiche C.F."/>
            <person name="Dyhrman S.T."/>
            <person name="Glockner G."/>
            <person name="John U."/>
            <person name="Richards T."/>
            <person name="Worden A.Z."/>
            <person name="Zhang X."/>
            <person name="Grigoriev I.V."/>
            <person name="Allen A.E."/>
            <person name="Bidle K."/>
            <person name="Borodovsky M."/>
            <person name="Bowler C."/>
            <person name="Brownlee C."/>
            <person name="Cock J.M."/>
            <person name="Elias M."/>
            <person name="Gladyshev V.N."/>
            <person name="Groth M."/>
            <person name="Guda C."/>
            <person name="Hadaegh A."/>
            <person name="Iglesias-Rodriguez M.D."/>
            <person name="Jenkins J."/>
            <person name="Jones B.M."/>
            <person name="Lawson T."/>
            <person name="Leese F."/>
            <person name="Lindquist E."/>
            <person name="Lobanov A."/>
            <person name="Lomsadze A."/>
            <person name="Malik S.B."/>
            <person name="Marsh M.E."/>
            <person name="Mackinder L."/>
            <person name="Mock T."/>
            <person name="Mueller-Roeber B."/>
            <person name="Pagarete A."/>
            <person name="Parker M."/>
            <person name="Probert I."/>
            <person name="Quesneville H."/>
            <person name="Raines C."/>
            <person name="Rensing S.A."/>
            <person name="Riano-Pachon D.M."/>
            <person name="Richier S."/>
            <person name="Rokitta S."/>
            <person name="Shiraiwa Y."/>
            <person name="Soanes D.M."/>
            <person name="van der Giezen M."/>
            <person name="Wahlund T.M."/>
            <person name="Williams B."/>
            <person name="Wilson W."/>
            <person name="Wolfe G."/>
            <person name="Wurch L.L."/>
        </authorList>
    </citation>
    <scope>NUCLEOTIDE SEQUENCE</scope>
</reference>
<dbReference type="AlphaFoldDB" id="A0A0D3KIY8"/>
<dbReference type="KEGG" id="ehx:EMIHUDRAFT_252554"/>
<protein>
    <submittedName>
        <fullName evidence="1">Uncharacterized protein</fullName>
    </submittedName>
</protein>
<evidence type="ECO:0000313" key="2">
    <source>
        <dbReference type="Proteomes" id="UP000013827"/>
    </source>
</evidence>
<dbReference type="GeneID" id="17280993"/>
<dbReference type="eggNOG" id="ENOG502SFZJ">
    <property type="taxonomic scope" value="Eukaryota"/>
</dbReference>